<dbReference type="EMBL" id="MU004600">
    <property type="protein sequence ID" value="KAF2647606.1"/>
    <property type="molecule type" value="Genomic_DNA"/>
</dbReference>
<evidence type="ECO:0000259" key="5">
    <source>
        <dbReference type="PROSITE" id="PS50089"/>
    </source>
</evidence>
<dbReference type="Pfam" id="PF13639">
    <property type="entry name" value="zf-RING_2"/>
    <property type="match status" value="1"/>
</dbReference>
<keyword evidence="7" id="KW-1185">Reference proteome</keyword>
<proteinExistence type="predicted"/>
<sequence>MEDREYPNIEDLVRTHIKRVSKPKDRPDCPICLRPWGTLTLKVVQTECGHVYHQYCLIRWLKAEQQITITSCPICRGKLSQSCEMTRRNASIDASRNYLREVIHGYSSDNDLSTGGYSAWEVIRCLALHVWRVRRMDRGPEANLSFKAAQCYTMTVFLQDFGSKMAINEWVNLLVQRRHTGNDLTGDDNLFVWDGVIAVYRFRPEVVFTRSAPPKKVSVTIWNYGAGSGPFEWKTLSYGSSETVDLGGDLGRLLLPSRIDDAIRIEQRGRSTLNAVGVFPEERMIKFKITPRHYVGIRFIFWDD</sequence>
<keyword evidence="3" id="KW-0862">Zinc</keyword>
<keyword evidence="2 4" id="KW-0863">Zinc-finger</keyword>
<feature type="domain" description="RING-type" evidence="5">
    <location>
        <begin position="29"/>
        <end position="76"/>
    </location>
</feature>
<evidence type="ECO:0000256" key="3">
    <source>
        <dbReference type="ARBA" id="ARBA00022833"/>
    </source>
</evidence>
<name>A0A6A6SIJ0_9PLEO</name>
<keyword evidence="1" id="KW-0479">Metal-binding</keyword>
<evidence type="ECO:0000256" key="4">
    <source>
        <dbReference type="PROSITE-ProRule" id="PRU00175"/>
    </source>
</evidence>
<dbReference type="AlphaFoldDB" id="A0A6A6SIJ0"/>
<dbReference type="Proteomes" id="UP000799324">
    <property type="component" value="Unassembled WGS sequence"/>
</dbReference>
<dbReference type="Gene3D" id="3.30.40.10">
    <property type="entry name" value="Zinc/RING finger domain, C3HC4 (zinc finger)"/>
    <property type="match status" value="1"/>
</dbReference>
<evidence type="ECO:0000313" key="6">
    <source>
        <dbReference type="EMBL" id="KAF2647606.1"/>
    </source>
</evidence>
<evidence type="ECO:0000256" key="1">
    <source>
        <dbReference type="ARBA" id="ARBA00022723"/>
    </source>
</evidence>
<dbReference type="GO" id="GO:0016567">
    <property type="term" value="P:protein ubiquitination"/>
    <property type="evidence" value="ECO:0007669"/>
    <property type="project" value="TreeGrafter"/>
</dbReference>
<dbReference type="InterPro" id="IPR001841">
    <property type="entry name" value="Znf_RING"/>
</dbReference>
<dbReference type="PROSITE" id="PS50089">
    <property type="entry name" value="ZF_RING_2"/>
    <property type="match status" value="1"/>
</dbReference>
<dbReference type="GO" id="GO:0008270">
    <property type="term" value="F:zinc ion binding"/>
    <property type="evidence" value="ECO:0007669"/>
    <property type="project" value="UniProtKB-KW"/>
</dbReference>
<accession>A0A6A6SIJ0</accession>
<gene>
    <name evidence="6" type="ORF">K491DRAFT_685393</name>
</gene>
<protein>
    <recommendedName>
        <fullName evidence="5">RING-type domain-containing protein</fullName>
    </recommendedName>
</protein>
<dbReference type="PANTHER" id="PTHR45969:SF69">
    <property type="entry name" value="FINGER DOMAIN PROTEIN, PUTATIVE (AFU_ORTHOLOGUE AFUA_3G12190)-RELATED"/>
    <property type="match status" value="1"/>
</dbReference>
<dbReference type="InterPro" id="IPR013083">
    <property type="entry name" value="Znf_RING/FYVE/PHD"/>
</dbReference>
<dbReference type="SMART" id="SM00184">
    <property type="entry name" value="RING"/>
    <property type="match status" value="1"/>
</dbReference>
<dbReference type="OrthoDB" id="9984778at2759"/>
<organism evidence="6 7">
    <name type="scientific">Lophiostoma macrostomum CBS 122681</name>
    <dbReference type="NCBI Taxonomy" id="1314788"/>
    <lineage>
        <taxon>Eukaryota</taxon>
        <taxon>Fungi</taxon>
        <taxon>Dikarya</taxon>
        <taxon>Ascomycota</taxon>
        <taxon>Pezizomycotina</taxon>
        <taxon>Dothideomycetes</taxon>
        <taxon>Pleosporomycetidae</taxon>
        <taxon>Pleosporales</taxon>
        <taxon>Lophiostomataceae</taxon>
        <taxon>Lophiostoma</taxon>
    </lineage>
</organism>
<dbReference type="SUPFAM" id="SSF57850">
    <property type="entry name" value="RING/U-box"/>
    <property type="match status" value="1"/>
</dbReference>
<dbReference type="GO" id="GO:0061630">
    <property type="term" value="F:ubiquitin protein ligase activity"/>
    <property type="evidence" value="ECO:0007669"/>
    <property type="project" value="TreeGrafter"/>
</dbReference>
<dbReference type="PANTHER" id="PTHR45969">
    <property type="entry name" value="RING ZINC FINGER PROTEIN-RELATED"/>
    <property type="match status" value="1"/>
</dbReference>
<reference evidence="6" key="1">
    <citation type="journal article" date="2020" name="Stud. Mycol.">
        <title>101 Dothideomycetes genomes: a test case for predicting lifestyles and emergence of pathogens.</title>
        <authorList>
            <person name="Haridas S."/>
            <person name="Albert R."/>
            <person name="Binder M."/>
            <person name="Bloem J."/>
            <person name="Labutti K."/>
            <person name="Salamov A."/>
            <person name="Andreopoulos B."/>
            <person name="Baker S."/>
            <person name="Barry K."/>
            <person name="Bills G."/>
            <person name="Bluhm B."/>
            <person name="Cannon C."/>
            <person name="Castanera R."/>
            <person name="Culley D."/>
            <person name="Daum C."/>
            <person name="Ezra D."/>
            <person name="Gonzalez J."/>
            <person name="Henrissat B."/>
            <person name="Kuo A."/>
            <person name="Liang C."/>
            <person name="Lipzen A."/>
            <person name="Lutzoni F."/>
            <person name="Magnuson J."/>
            <person name="Mondo S."/>
            <person name="Nolan M."/>
            <person name="Ohm R."/>
            <person name="Pangilinan J."/>
            <person name="Park H.-J."/>
            <person name="Ramirez L."/>
            <person name="Alfaro M."/>
            <person name="Sun H."/>
            <person name="Tritt A."/>
            <person name="Yoshinaga Y."/>
            <person name="Zwiers L.-H."/>
            <person name="Turgeon B."/>
            <person name="Goodwin S."/>
            <person name="Spatafora J."/>
            <person name="Crous P."/>
            <person name="Grigoriev I."/>
        </authorList>
    </citation>
    <scope>NUCLEOTIDE SEQUENCE</scope>
    <source>
        <strain evidence="6">CBS 122681</strain>
    </source>
</reference>
<evidence type="ECO:0000313" key="7">
    <source>
        <dbReference type="Proteomes" id="UP000799324"/>
    </source>
</evidence>
<evidence type="ECO:0000256" key="2">
    <source>
        <dbReference type="ARBA" id="ARBA00022771"/>
    </source>
</evidence>